<accession>A0ABU9ST57</accession>
<gene>
    <name evidence="2" type="ORF">WNY77_06610</name>
</gene>
<keyword evidence="3" id="KW-1185">Reference proteome</keyword>
<feature type="domain" description="DUF4340" evidence="1">
    <location>
        <begin position="84"/>
        <end position="254"/>
    </location>
</feature>
<dbReference type="PROSITE" id="PS51257">
    <property type="entry name" value="PROKAR_LIPOPROTEIN"/>
    <property type="match status" value="1"/>
</dbReference>
<evidence type="ECO:0000313" key="3">
    <source>
        <dbReference type="Proteomes" id="UP001461163"/>
    </source>
</evidence>
<organism evidence="2 3">
    <name type="scientific">Paraglaciecola mesophila</name>
    <dbReference type="NCBI Taxonomy" id="197222"/>
    <lineage>
        <taxon>Bacteria</taxon>
        <taxon>Pseudomonadati</taxon>
        <taxon>Pseudomonadota</taxon>
        <taxon>Gammaproteobacteria</taxon>
        <taxon>Alteromonadales</taxon>
        <taxon>Alteromonadaceae</taxon>
        <taxon>Paraglaciecola</taxon>
    </lineage>
</organism>
<dbReference type="Pfam" id="PF14238">
    <property type="entry name" value="DUF4340"/>
    <property type="match status" value="1"/>
</dbReference>
<name>A0ABU9ST57_9ALTE</name>
<dbReference type="RefSeq" id="WP_033185976.1">
    <property type="nucleotide sequence ID" value="NZ_JBBMQS010000003.1"/>
</dbReference>
<comment type="caution">
    <text evidence="2">The sequence shown here is derived from an EMBL/GenBank/DDBJ whole genome shotgun (WGS) entry which is preliminary data.</text>
</comment>
<evidence type="ECO:0000313" key="2">
    <source>
        <dbReference type="EMBL" id="MEM5497063.1"/>
    </source>
</evidence>
<dbReference type="EMBL" id="JBBMQS010000003">
    <property type="protein sequence ID" value="MEM5497063.1"/>
    <property type="molecule type" value="Genomic_DNA"/>
</dbReference>
<protein>
    <submittedName>
        <fullName evidence="2">DUF4340 domain-containing protein</fullName>
    </submittedName>
</protein>
<dbReference type="Proteomes" id="UP001461163">
    <property type="component" value="Unassembled WGS sequence"/>
</dbReference>
<dbReference type="InterPro" id="IPR025641">
    <property type="entry name" value="DUF4340"/>
</dbReference>
<reference evidence="2 3" key="1">
    <citation type="submission" date="2024-03" db="EMBL/GenBank/DDBJ databases">
        <title>Community enrichment and isolation of bacterial strains for fucoidan degradation.</title>
        <authorList>
            <person name="Sichert A."/>
        </authorList>
    </citation>
    <scope>NUCLEOTIDE SEQUENCE [LARGE SCALE GENOMIC DNA]</scope>
    <source>
        <strain evidence="2 3">AS12</strain>
    </source>
</reference>
<evidence type="ECO:0000259" key="1">
    <source>
        <dbReference type="Pfam" id="PF14238"/>
    </source>
</evidence>
<sequence length="346" mass="38083">MNRSLIVLGVLTVLACGAGYWLLHHNLSSQDAADAALPSLIENAASVDRITLTNATGVLLNARREGDRWQTEVYADNGVQVGMFPVDREKLATLVNALSQAELIEPKTSKASNYHHLGLQDISADDSLATLVALGGNGKSWQVLVGNQSSVGNKSYMRIPKQSQAWLSDRAISLPMTNSEWLQQPILPFDETDLSSISRVDGDTWQIVRAGSDDSFVLTGRGQNQALKYAGVLDAVALNLAGLHFEQLLPQTTLQWETLTPMLTLDVNTAYGHAFQVEVAQTQENAYLRIANATPTDYWADWIYQIPKFNAEQLNKSLDDFLLEQAQEEAQEPIRSYPIDEGESPK</sequence>
<proteinExistence type="predicted"/>